<sequence>MLLVAALLGLALIGGGCFAIRALEEAAPGPGDCIAFRAPHDKTNIDQRPVPYKIDCGSPEAEYKMLSSSRTNHSCAPGNRMYQWRKVKNGQLGEPTQTWCLQPLPGGPNRAPAR</sequence>
<name>G7H164_9ACTN</name>
<comment type="caution">
    <text evidence="1">The sequence shown here is derived from an EMBL/GenBank/DDBJ whole genome shotgun (WGS) entry which is preliminary data.</text>
</comment>
<dbReference type="EMBL" id="BAEE01000043">
    <property type="protein sequence ID" value="GAB09625.1"/>
    <property type="molecule type" value="Genomic_DNA"/>
</dbReference>
<keyword evidence="2" id="KW-1185">Reference proteome</keyword>
<dbReference type="Proteomes" id="UP000035088">
    <property type="component" value="Unassembled WGS sequence"/>
</dbReference>
<reference evidence="1 2" key="1">
    <citation type="submission" date="2011-11" db="EMBL/GenBank/DDBJ databases">
        <title>Whole genome shotgun sequence of Gordonia araii NBRC 100433.</title>
        <authorList>
            <person name="Yoshida Y."/>
            <person name="Hosoyama A."/>
            <person name="Tsuchikane K."/>
            <person name="Katsumata H."/>
            <person name="Yamazaki S."/>
            <person name="Fujita N."/>
        </authorList>
    </citation>
    <scope>NUCLEOTIDE SEQUENCE [LARGE SCALE GENOMIC DNA]</scope>
    <source>
        <strain evidence="1 2">NBRC 100433</strain>
    </source>
</reference>
<evidence type="ECO:0000313" key="2">
    <source>
        <dbReference type="Proteomes" id="UP000035088"/>
    </source>
</evidence>
<proteinExistence type="predicted"/>
<dbReference type="AlphaFoldDB" id="G7H164"/>
<gene>
    <name evidence="1" type="ORF">GOARA_043_01010</name>
</gene>
<evidence type="ECO:0000313" key="1">
    <source>
        <dbReference type="EMBL" id="GAB09625.1"/>
    </source>
</evidence>
<protein>
    <submittedName>
        <fullName evidence="1">Uncharacterized protein</fullName>
    </submittedName>
</protein>
<organism evidence="1 2">
    <name type="scientific">Gordonia araii NBRC 100433</name>
    <dbReference type="NCBI Taxonomy" id="1073574"/>
    <lineage>
        <taxon>Bacteria</taxon>
        <taxon>Bacillati</taxon>
        <taxon>Actinomycetota</taxon>
        <taxon>Actinomycetes</taxon>
        <taxon>Mycobacteriales</taxon>
        <taxon>Gordoniaceae</taxon>
        <taxon>Gordonia</taxon>
    </lineage>
</organism>
<accession>G7H164</accession>